<keyword evidence="3" id="KW-1185">Reference proteome</keyword>
<evidence type="ECO:0000313" key="3">
    <source>
        <dbReference type="Proteomes" id="UP000011064"/>
    </source>
</evidence>
<name>L8FY06_PSED2</name>
<reference evidence="3" key="1">
    <citation type="submission" date="2010-09" db="EMBL/GenBank/DDBJ databases">
        <title>The genome sequence of Geomyces destructans 20631-21.</title>
        <authorList>
            <consortium name="The Broad Institute Genome Sequencing Platform"/>
            <person name="Cuomo C.A."/>
            <person name="Blehert D.S."/>
            <person name="Lorch J.M."/>
            <person name="Young S.K."/>
            <person name="Zeng Q."/>
            <person name="Gargeya S."/>
            <person name="Fitzgerald M."/>
            <person name="Haas B."/>
            <person name="Abouelleil A."/>
            <person name="Alvarado L."/>
            <person name="Arachchi H.M."/>
            <person name="Berlin A."/>
            <person name="Brown A."/>
            <person name="Chapman S.B."/>
            <person name="Chen Z."/>
            <person name="Dunbar C."/>
            <person name="Freedman E."/>
            <person name="Gearin G."/>
            <person name="Gellesch M."/>
            <person name="Goldberg J."/>
            <person name="Griggs A."/>
            <person name="Gujja S."/>
            <person name="Heiman D."/>
            <person name="Howarth C."/>
            <person name="Larson L."/>
            <person name="Lui A."/>
            <person name="MacDonald P.J.P."/>
            <person name="Montmayeur A."/>
            <person name="Murphy C."/>
            <person name="Neiman D."/>
            <person name="Pearson M."/>
            <person name="Priest M."/>
            <person name="Roberts A."/>
            <person name="Saif S."/>
            <person name="Shea T."/>
            <person name="Shenoy N."/>
            <person name="Sisk P."/>
            <person name="Stolte C."/>
            <person name="Sykes S."/>
            <person name="Wortman J."/>
            <person name="Nusbaum C."/>
            <person name="Birren B."/>
        </authorList>
    </citation>
    <scope>NUCLEOTIDE SEQUENCE [LARGE SCALE GENOMIC DNA]</scope>
    <source>
        <strain evidence="3">ATCC MYA-4855 / 20631-21</strain>
    </source>
</reference>
<evidence type="ECO:0000256" key="1">
    <source>
        <dbReference type="SAM" id="MobiDB-lite"/>
    </source>
</evidence>
<dbReference type="EMBL" id="GL573412">
    <property type="protein sequence ID" value="ELR05890.1"/>
    <property type="molecule type" value="Genomic_DNA"/>
</dbReference>
<dbReference type="VEuPathDB" id="FungiDB:GMDG_07663"/>
<dbReference type="HOGENOM" id="CLU_1949746_0_0_1"/>
<sequence length="129" mass="14260">MAAPNTTQSRHLERPISAESSILRGSRHTWRLYPGPETSHQLTKYEGASTVVRWCPRCSKTMESSSLIRFGTAAPTARRPGRPWGYWVPSSTGILGGLGEGWQARIHSPGDVSCYRTRVERPRGLLGPS</sequence>
<dbReference type="Proteomes" id="UP000011064">
    <property type="component" value="Unassembled WGS sequence"/>
</dbReference>
<evidence type="ECO:0000313" key="2">
    <source>
        <dbReference type="EMBL" id="ELR05890.1"/>
    </source>
</evidence>
<dbReference type="InParanoid" id="L8FY06"/>
<gene>
    <name evidence="2" type="ORF">GMDG_07663</name>
</gene>
<dbReference type="AlphaFoldDB" id="L8FY06"/>
<accession>L8FY06</accession>
<organism evidence="2 3">
    <name type="scientific">Pseudogymnoascus destructans (strain ATCC MYA-4855 / 20631-21)</name>
    <name type="common">Bat white-nose syndrome fungus</name>
    <name type="synonym">Geomyces destructans</name>
    <dbReference type="NCBI Taxonomy" id="658429"/>
    <lineage>
        <taxon>Eukaryota</taxon>
        <taxon>Fungi</taxon>
        <taxon>Dikarya</taxon>
        <taxon>Ascomycota</taxon>
        <taxon>Pezizomycotina</taxon>
        <taxon>Leotiomycetes</taxon>
        <taxon>Thelebolales</taxon>
        <taxon>Thelebolaceae</taxon>
        <taxon>Pseudogymnoascus</taxon>
    </lineage>
</organism>
<feature type="region of interest" description="Disordered" evidence="1">
    <location>
        <begin position="1"/>
        <end position="20"/>
    </location>
</feature>
<protein>
    <submittedName>
        <fullName evidence="2">Uncharacterized protein</fullName>
    </submittedName>
</protein>
<proteinExistence type="predicted"/>